<keyword evidence="1" id="KW-0812">Transmembrane</keyword>
<dbReference type="EMBL" id="JAUEPR010000012">
    <property type="protein sequence ID" value="KAK0479110.1"/>
    <property type="molecule type" value="Genomic_DNA"/>
</dbReference>
<feature type="transmembrane region" description="Helical" evidence="1">
    <location>
        <begin position="446"/>
        <end position="466"/>
    </location>
</feature>
<feature type="transmembrane region" description="Helical" evidence="1">
    <location>
        <begin position="368"/>
        <end position="389"/>
    </location>
</feature>
<dbReference type="PANTHER" id="PTHR35043">
    <property type="entry name" value="TRANSCRIPTION FACTOR DOMAIN-CONTAINING PROTEIN"/>
    <property type="match status" value="1"/>
</dbReference>
<organism evidence="2 3">
    <name type="scientific">Armillaria novae-zelandiae</name>
    <dbReference type="NCBI Taxonomy" id="153914"/>
    <lineage>
        <taxon>Eukaryota</taxon>
        <taxon>Fungi</taxon>
        <taxon>Dikarya</taxon>
        <taxon>Basidiomycota</taxon>
        <taxon>Agaricomycotina</taxon>
        <taxon>Agaricomycetes</taxon>
        <taxon>Agaricomycetidae</taxon>
        <taxon>Agaricales</taxon>
        <taxon>Marasmiineae</taxon>
        <taxon>Physalacriaceae</taxon>
        <taxon>Armillaria</taxon>
    </lineage>
</organism>
<sequence>MSKKQLHVICATIFYYISPVLNAPLPSDDNDGSSSATENPRSLWSIPWSCLVTIVACTWLPVHPNVPGRKLTESGRGAVVVDRVKTMAIAVLAPEVIVAWAASQFIVAWRVFCLDKEAISIWTHTKQKIKDCCCCSSKDTNQDTQQDPHHTPPQPKLTMTHGFFLSMGGFYEEGTEDIITLERLKEDEGLMKELAKTGEPIRDKSKADAFSKILSILQIAWFITQCMARANQHLTVTLLEVTALAFAVSSIIASLLWFYKPLNVRYPIGVTVPTSSLSPQHPIPPSPEKILSPFIVSLMKKYSILFGAGRRGTTKKVVGDGVPRFWAGGPDTDVSKIRAPTMLAVGVLFGAIHCAAWSSPFPSHTEMMLWRFSSVAVLIGLVGPLLLFIHGFRKAVIWIHTGACDYIKSTKDNHILCLPVSLVILIICLPVVSFIVILMLFLTMMLLFGLILYTAGRLILLVLAFVELRSLPPSSLDTVQWTTYMPHI</sequence>
<evidence type="ECO:0000256" key="1">
    <source>
        <dbReference type="SAM" id="Phobius"/>
    </source>
</evidence>
<dbReference type="PANTHER" id="PTHR35043:SF7">
    <property type="entry name" value="TRANSCRIPTION FACTOR DOMAIN-CONTAINING PROTEIN"/>
    <property type="match status" value="1"/>
</dbReference>
<evidence type="ECO:0000313" key="3">
    <source>
        <dbReference type="Proteomes" id="UP001175227"/>
    </source>
</evidence>
<proteinExistence type="predicted"/>
<keyword evidence="1" id="KW-0472">Membrane</keyword>
<dbReference type="AlphaFoldDB" id="A0AA39P7M9"/>
<protein>
    <submittedName>
        <fullName evidence="2">Uncharacterized protein</fullName>
    </submittedName>
</protein>
<feature type="transmembrane region" description="Helical" evidence="1">
    <location>
        <begin position="236"/>
        <end position="259"/>
    </location>
</feature>
<keyword evidence="1" id="KW-1133">Transmembrane helix</keyword>
<gene>
    <name evidence="2" type="ORF">IW261DRAFT_1608063</name>
</gene>
<dbReference type="Proteomes" id="UP001175227">
    <property type="component" value="Unassembled WGS sequence"/>
</dbReference>
<reference evidence="2" key="1">
    <citation type="submission" date="2023-06" db="EMBL/GenBank/DDBJ databases">
        <authorList>
            <consortium name="Lawrence Berkeley National Laboratory"/>
            <person name="Ahrendt S."/>
            <person name="Sahu N."/>
            <person name="Indic B."/>
            <person name="Wong-Bajracharya J."/>
            <person name="Merenyi Z."/>
            <person name="Ke H.-M."/>
            <person name="Monk M."/>
            <person name="Kocsube S."/>
            <person name="Drula E."/>
            <person name="Lipzen A."/>
            <person name="Balint B."/>
            <person name="Henrissat B."/>
            <person name="Andreopoulos B."/>
            <person name="Martin F.M."/>
            <person name="Harder C.B."/>
            <person name="Rigling D."/>
            <person name="Ford K.L."/>
            <person name="Foster G.D."/>
            <person name="Pangilinan J."/>
            <person name="Papanicolaou A."/>
            <person name="Barry K."/>
            <person name="LaButti K."/>
            <person name="Viragh M."/>
            <person name="Koriabine M."/>
            <person name="Yan M."/>
            <person name="Riley R."/>
            <person name="Champramary S."/>
            <person name="Plett K.L."/>
            <person name="Tsai I.J."/>
            <person name="Slot J."/>
            <person name="Sipos G."/>
            <person name="Plett J."/>
            <person name="Nagy L.G."/>
            <person name="Grigoriev I.V."/>
        </authorList>
    </citation>
    <scope>NUCLEOTIDE SEQUENCE</scope>
    <source>
        <strain evidence="2">ICMP 16352</strain>
    </source>
</reference>
<evidence type="ECO:0000313" key="2">
    <source>
        <dbReference type="EMBL" id="KAK0479110.1"/>
    </source>
</evidence>
<keyword evidence="3" id="KW-1185">Reference proteome</keyword>
<comment type="caution">
    <text evidence="2">The sequence shown here is derived from an EMBL/GenBank/DDBJ whole genome shotgun (WGS) entry which is preliminary data.</text>
</comment>
<feature type="transmembrane region" description="Helical" evidence="1">
    <location>
        <begin position="415"/>
        <end position="440"/>
    </location>
</feature>
<name>A0AA39P7M9_9AGAR</name>
<feature type="transmembrane region" description="Helical" evidence="1">
    <location>
        <begin position="342"/>
        <end position="362"/>
    </location>
</feature>
<accession>A0AA39P7M9</accession>